<evidence type="ECO:0000313" key="7">
    <source>
        <dbReference type="EMBL" id="KAJ8535666.1"/>
    </source>
</evidence>
<evidence type="ECO:0000256" key="3">
    <source>
        <dbReference type="ARBA" id="ARBA00022803"/>
    </source>
</evidence>
<dbReference type="Proteomes" id="UP001152561">
    <property type="component" value="Unassembled WGS sequence"/>
</dbReference>
<dbReference type="InterPro" id="IPR011990">
    <property type="entry name" value="TPR-like_helical_dom_sf"/>
</dbReference>
<keyword evidence="8" id="KW-1185">Reference proteome</keyword>
<keyword evidence="5" id="KW-0539">Nucleus</keyword>
<name>A0A9Q1R116_9SOLA</name>
<dbReference type="InterPro" id="IPR019734">
    <property type="entry name" value="TPR_rpt"/>
</dbReference>
<sequence>MEVIGSIKKKNSSVQEKEKGLFHVFHKVPSGDGPYVRAKHAQLVMKDPEGSIIWFWKSINGGDRVDSALKDMAVVMKQLDRSEEAIQAIKSFRWLCSKQAQESLDNLLLDLFKKCGKVDEQIVLLKQKLRQIYEGKLFNGRPIKIARSHGKKIQVTISQETARVLGNLGWAYMQKGKFMAAEVVLKKAQMIYADSNKACNLAHCLIKQARYDEARYILEDVWRGKYLGSDDTKTKNRVEELLLELVSKQPPPLQNIPGLDVDDGFVNGLEQLISEWARPKSRRLPIFEEISTFRDQLAC</sequence>
<keyword evidence="4" id="KW-0175">Coiled coil</keyword>
<dbReference type="OrthoDB" id="10258631at2759"/>
<reference evidence="8" key="1">
    <citation type="journal article" date="2023" name="Proc. Natl. Acad. Sci. U.S.A.">
        <title>Genomic and structural basis for evolution of tropane alkaloid biosynthesis.</title>
        <authorList>
            <person name="Wanga Y.-J."/>
            <person name="Taina T."/>
            <person name="Yua J.-Y."/>
            <person name="Lia J."/>
            <person name="Xua B."/>
            <person name="Chenc J."/>
            <person name="D'Auriad J.C."/>
            <person name="Huanga J.-P."/>
            <person name="Huanga S.-X."/>
        </authorList>
    </citation>
    <scope>NUCLEOTIDE SEQUENCE [LARGE SCALE GENOMIC DNA]</scope>
    <source>
        <strain evidence="8">cv. KIB-2019</strain>
    </source>
</reference>
<evidence type="ECO:0000256" key="2">
    <source>
        <dbReference type="ARBA" id="ARBA00022737"/>
    </source>
</evidence>
<keyword evidence="3" id="KW-0802">TPR repeat</keyword>
<dbReference type="GO" id="GO:0005634">
    <property type="term" value="C:nucleus"/>
    <property type="evidence" value="ECO:0007669"/>
    <property type="project" value="UniProtKB-SubCell"/>
</dbReference>
<dbReference type="InterPro" id="IPR044961">
    <property type="entry name" value="MS5/SDI1"/>
</dbReference>
<evidence type="ECO:0000256" key="4">
    <source>
        <dbReference type="ARBA" id="ARBA00023054"/>
    </source>
</evidence>
<evidence type="ECO:0000256" key="1">
    <source>
        <dbReference type="ARBA" id="ARBA00004123"/>
    </source>
</evidence>
<dbReference type="EMBL" id="JAJAGQ010000018">
    <property type="protein sequence ID" value="KAJ8535666.1"/>
    <property type="molecule type" value="Genomic_DNA"/>
</dbReference>
<keyword evidence="2" id="KW-0677">Repeat</keyword>
<dbReference type="Pfam" id="PF13181">
    <property type="entry name" value="TPR_8"/>
    <property type="match status" value="1"/>
</dbReference>
<dbReference type="Gene3D" id="1.25.40.10">
    <property type="entry name" value="Tetratricopeptide repeat domain"/>
    <property type="match status" value="1"/>
</dbReference>
<accession>A0A9Q1R116</accession>
<dbReference type="SUPFAM" id="SSF48452">
    <property type="entry name" value="TPR-like"/>
    <property type="match status" value="1"/>
</dbReference>
<comment type="subcellular location">
    <subcellularLocation>
        <location evidence="1">Nucleus</location>
    </subcellularLocation>
</comment>
<proteinExistence type="inferred from homology"/>
<evidence type="ECO:0008006" key="9">
    <source>
        <dbReference type="Google" id="ProtNLM"/>
    </source>
</evidence>
<evidence type="ECO:0000313" key="8">
    <source>
        <dbReference type="Proteomes" id="UP001152561"/>
    </source>
</evidence>
<evidence type="ECO:0000256" key="5">
    <source>
        <dbReference type="ARBA" id="ARBA00023242"/>
    </source>
</evidence>
<evidence type="ECO:0000256" key="6">
    <source>
        <dbReference type="ARBA" id="ARBA00025750"/>
    </source>
</evidence>
<comment type="caution">
    <text evidence="7">The sequence shown here is derived from an EMBL/GenBank/DDBJ whole genome shotgun (WGS) entry which is preliminary data.</text>
</comment>
<gene>
    <name evidence="7" type="ORF">K7X08_023386</name>
</gene>
<comment type="similarity">
    <text evidence="6">Belongs to the MS5 protein family.</text>
</comment>
<dbReference type="AlphaFoldDB" id="A0A9Q1R116"/>
<organism evidence="7 8">
    <name type="scientific">Anisodus acutangulus</name>
    <dbReference type="NCBI Taxonomy" id="402998"/>
    <lineage>
        <taxon>Eukaryota</taxon>
        <taxon>Viridiplantae</taxon>
        <taxon>Streptophyta</taxon>
        <taxon>Embryophyta</taxon>
        <taxon>Tracheophyta</taxon>
        <taxon>Spermatophyta</taxon>
        <taxon>Magnoliopsida</taxon>
        <taxon>eudicotyledons</taxon>
        <taxon>Gunneridae</taxon>
        <taxon>Pentapetalae</taxon>
        <taxon>asterids</taxon>
        <taxon>lamiids</taxon>
        <taxon>Solanales</taxon>
        <taxon>Solanaceae</taxon>
        <taxon>Solanoideae</taxon>
        <taxon>Hyoscyameae</taxon>
        <taxon>Anisodus</taxon>
    </lineage>
</organism>
<dbReference type="PANTHER" id="PTHR36326">
    <property type="entry name" value="PROTEIN POLLENLESS 3-LIKE 2"/>
    <property type="match status" value="1"/>
</dbReference>
<dbReference type="PANTHER" id="PTHR36326:SF22">
    <property type="entry name" value="PROTEIN SULFUR DEFICIENCY-INDUCED 1-LIKE"/>
    <property type="match status" value="1"/>
</dbReference>
<protein>
    <recommendedName>
        <fullName evidence="9">Protein SULFUR DEFICIENCY-INDUCED 1</fullName>
    </recommendedName>
</protein>